<accession>A0A1L3KS53</accession>
<dbReference type="GO" id="GO:0002953">
    <property type="term" value="F:5'-deoxynucleotidase activity"/>
    <property type="evidence" value="ECO:0007669"/>
    <property type="project" value="InterPro"/>
</dbReference>
<dbReference type="Pfam" id="PF13023">
    <property type="entry name" value="HD_3"/>
    <property type="match status" value="1"/>
</dbReference>
<sequence length="196" mass="22369">MNLTKLANFFFELGMMKREKHQGFAIAGVHHDMGSLADHTCRAALIGAILAEMEGADVNKVAMMVLLHDIPETRIGDHHKVAARYLDTKKVERAIFLEQIQFLPDPLQKKWLALYDEKAKRSTKEGIVAKDADWLELAISAREYIHIGYKDLQLWVDNVRSALETESAKKLLAEIEKQGTYDWARGLEKMTYQKLS</sequence>
<dbReference type="Gene3D" id="1.10.3210.10">
    <property type="entry name" value="Hypothetical protein af1432"/>
    <property type="match status" value="1"/>
</dbReference>
<feature type="domain" description="HD" evidence="3">
    <location>
        <begin position="17"/>
        <end position="169"/>
    </location>
</feature>
<evidence type="ECO:0000256" key="1">
    <source>
        <dbReference type="ARBA" id="ARBA00022723"/>
    </source>
</evidence>
<dbReference type="PANTHER" id="PTHR11845">
    <property type="entry name" value="5'-DEOXYNUCLEOTIDASE HDDC2"/>
    <property type="match status" value="1"/>
</dbReference>
<name>A0A1L3KS53_9BACT</name>
<reference evidence="4" key="1">
    <citation type="submission" date="2016-10" db="EMBL/GenBank/DDBJ databases">
        <title>New CRISPR-Cas systems from uncultivated microbes.</title>
        <authorList>
            <person name="Burstein D."/>
            <person name="Harrington L.B."/>
            <person name="Strutt S.C."/>
            <person name="Probst A.J."/>
            <person name="Anantharaman K."/>
            <person name="Thomas B.C."/>
            <person name="Doudna J.A."/>
            <person name="Banfield J.F."/>
        </authorList>
    </citation>
    <scope>NUCLEOTIDE SEQUENCE</scope>
</reference>
<dbReference type="PANTHER" id="PTHR11845:SF13">
    <property type="entry name" value="5'-DEOXYNUCLEOTIDASE HDDC2"/>
    <property type="match status" value="1"/>
</dbReference>
<keyword evidence="1" id="KW-0479">Metal-binding</keyword>
<dbReference type="GO" id="GO:0046872">
    <property type="term" value="F:metal ion binding"/>
    <property type="evidence" value="ECO:0007669"/>
    <property type="project" value="UniProtKB-KW"/>
</dbReference>
<dbReference type="EMBL" id="KY040242">
    <property type="protein sequence ID" value="APG80660.1"/>
    <property type="molecule type" value="Genomic_DNA"/>
</dbReference>
<evidence type="ECO:0000256" key="2">
    <source>
        <dbReference type="ARBA" id="ARBA00022801"/>
    </source>
</evidence>
<dbReference type="SUPFAM" id="SSF109604">
    <property type="entry name" value="HD-domain/PDEase-like"/>
    <property type="match status" value="1"/>
</dbReference>
<dbReference type="GO" id="GO:0005737">
    <property type="term" value="C:cytoplasm"/>
    <property type="evidence" value="ECO:0007669"/>
    <property type="project" value="TreeGrafter"/>
</dbReference>
<evidence type="ECO:0000259" key="3">
    <source>
        <dbReference type="Pfam" id="PF13023"/>
    </source>
</evidence>
<dbReference type="InterPro" id="IPR039356">
    <property type="entry name" value="YfbR/HDDC2"/>
</dbReference>
<dbReference type="InterPro" id="IPR006674">
    <property type="entry name" value="HD_domain"/>
</dbReference>
<dbReference type="AlphaFoldDB" id="A0A1L3KS53"/>
<organism evidence="4">
    <name type="scientific">uncultured Parcubacteria group bacterium</name>
    <dbReference type="NCBI Taxonomy" id="221218"/>
    <lineage>
        <taxon>Bacteria</taxon>
        <taxon>environmental samples</taxon>
    </lineage>
</organism>
<proteinExistence type="predicted"/>
<protein>
    <submittedName>
        <fullName evidence="4">HD domain protein</fullName>
    </submittedName>
</protein>
<evidence type="ECO:0000313" key="4">
    <source>
        <dbReference type="EMBL" id="APG80660.1"/>
    </source>
</evidence>
<keyword evidence="2" id="KW-0378">Hydrolase</keyword>